<dbReference type="PROSITE" id="PS51898">
    <property type="entry name" value="TYR_RECOMBINASE"/>
    <property type="match status" value="1"/>
</dbReference>
<evidence type="ECO:0000256" key="2">
    <source>
        <dbReference type="ARBA" id="ARBA00022908"/>
    </source>
</evidence>
<evidence type="ECO:0000256" key="3">
    <source>
        <dbReference type="ARBA" id="ARBA00023125"/>
    </source>
</evidence>
<keyword evidence="4" id="KW-0233">DNA recombination</keyword>
<comment type="similarity">
    <text evidence="1">Belongs to the 'phage' integrase family.</text>
</comment>
<protein>
    <submittedName>
        <fullName evidence="8">Site-specific integrase</fullName>
    </submittedName>
</protein>
<dbReference type="SUPFAM" id="SSF56349">
    <property type="entry name" value="DNA breaking-rejoining enzymes"/>
    <property type="match status" value="1"/>
</dbReference>
<dbReference type="Gene3D" id="1.10.443.10">
    <property type="entry name" value="Intergrase catalytic core"/>
    <property type="match status" value="1"/>
</dbReference>
<dbReference type="InterPro" id="IPR050090">
    <property type="entry name" value="Tyrosine_recombinase_XerCD"/>
</dbReference>
<dbReference type="PROSITE" id="PS51900">
    <property type="entry name" value="CB"/>
    <property type="match status" value="1"/>
</dbReference>
<evidence type="ECO:0000313" key="8">
    <source>
        <dbReference type="EMBL" id="RNB79034.1"/>
    </source>
</evidence>
<evidence type="ECO:0000259" key="6">
    <source>
        <dbReference type="PROSITE" id="PS51898"/>
    </source>
</evidence>
<sequence>MRGTVQKKGNKWYAVLYTGKDELTGKWNRKWFSGFKTKKEAEKFLAEKVSEVAQGRYTEPSKETFGEYLETWLEDKKLQVRPSTWKTYDWLARCYVIPQLGKMEISKIKPAALQKFYHQLQNRDEPLSARTVIQVHLLIKASLDRAVKWGMIPNNPTGAVDPPRYRKKEMEIWTEDEVRKFLEAAESHRLFGAFHLAVSTGMRMGEILGLRWSDIDFTKRSLSISQALAIGEKGYVLQEPKTKSGKRSIALSQSSMIVLEKHKRKQAAEKLRAGSIYRDQGLVFASTVGTPINSRNFARVYYNLRKKADVTPINFHSIRHTHASLMLKQGVHPKVVSERLGHSNISITLDTYSHVIPGLQQAAIDHFDDVLFGSQTVDKKAMVEE</sequence>
<evidence type="ECO:0000256" key="5">
    <source>
        <dbReference type="PROSITE-ProRule" id="PRU01248"/>
    </source>
</evidence>
<name>A0A3M8CTJ7_9BACL</name>
<dbReference type="EMBL" id="RHHT01000020">
    <property type="protein sequence ID" value="RNB79034.1"/>
    <property type="molecule type" value="Genomic_DNA"/>
</dbReference>
<dbReference type="Pfam" id="PF00589">
    <property type="entry name" value="Phage_integrase"/>
    <property type="match status" value="1"/>
</dbReference>
<organism evidence="8 9">
    <name type="scientific">Brevibacillus panacihumi</name>
    <dbReference type="NCBI Taxonomy" id="497735"/>
    <lineage>
        <taxon>Bacteria</taxon>
        <taxon>Bacillati</taxon>
        <taxon>Bacillota</taxon>
        <taxon>Bacilli</taxon>
        <taxon>Bacillales</taxon>
        <taxon>Paenibacillaceae</taxon>
        <taxon>Brevibacillus</taxon>
    </lineage>
</organism>
<feature type="domain" description="Core-binding (CB)" evidence="7">
    <location>
        <begin position="63"/>
        <end position="147"/>
    </location>
</feature>
<dbReference type="Pfam" id="PF14659">
    <property type="entry name" value="Phage_int_SAM_3"/>
    <property type="match status" value="1"/>
</dbReference>
<dbReference type="Proteomes" id="UP000281915">
    <property type="component" value="Unassembled WGS sequence"/>
</dbReference>
<dbReference type="InterPro" id="IPR004107">
    <property type="entry name" value="Integrase_SAM-like_N"/>
</dbReference>
<dbReference type="PANTHER" id="PTHR30349:SF64">
    <property type="entry name" value="PROPHAGE INTEGRASE INTD-RELATED"/>
    <property type="match status" value="1"/>
</dbReference>
<feature type="domain" description="Tyr recombinase" evidence="6">
    <location>
        <begin position="168"/>
        <end position="365"/>
    </location>
</feature>
<keyword evidence="2" id="KW-0229">DNA integration</keyword>
<dbReference type="InterPro" id="IPR011010">
    <property type="entry name" value="DNA_brk_join_enz"/>
</dbReference>
<dbReference type="InterPro" id="IPR010998">
    <property type="entry name" value="Integrase_recombinase_N"/>
</dbReference>
<gene>
    <name evidence="8" type="ORF">EDM58_10150</name>
</gene>
<dbReference type="Pfam" id="PF14657">
    <property type="entry name" value="Arm-DNA-bind_4"/>
    <property type="match status" value="1"/>
</dbReference>
<dbReference type="InterPro" id="IPR013762">
    <property type="entry name" value="Integrase-like_cat_sf"/>
</dbReference>
<dbReference type="InterPro" id="IPR002104">
    <property type="entry name" value="Integrase_catalytic"/>
</dbReference>
<dbReference type="GO" id="GO:0006310">
    <property type="term" value="P:DNA recombination"/>
    <property type="evidence" value="ECO:0007669"/>
    <property type="project" value="UniProtKB-KW"/>
</dbReference>
<dbReference type="Gene3D" id="1.10.150.130">
    <property type="match status" value="1"/>
</dbReference>
<comment type="caution">
    <text evidence="8">The sequence shown here is derived from an EMBL/GenBank/DDBJ whole genome shotgun (WGS) entry which is preliminary data.</text>
</comment>
<evidence type="ECO:0000256" key="4">
    <source>
        <dbReference type="ARBA" id="ARBA00023172"/>
    </source>
</evidence>
<evidence type="ECO:0000256" key="1">
    <source>
        <dbReference type="ARBA" id="ARBA00008857"/>
    </source>
</evidence>
<dbReference type="GO" id="GO:0003677">
    <property type="term" value="F:DNA binding"/>
    <property type="evidence" value="ECO:0007669"/>
    <property type="project" value="UniProtKB-UniRule"/>
</dbReference>
<dbReference type="PANTHER" id="PTHR30349">
    <property type="entry name" value="PHAGE INTEGRASE-RELATED"/>
    <property type="match status" value="1"/>
</dbReference>
<dbReference type="AlphaFoldDB" id="A0A3M8CTJ7"/>
<reference evidence="8 9" key="1">
    <citation type="submission" date="2018-10" db="EMBL/GenBank/DDBJ databases">
        <title>Phylogenomics of Brevibacillus.</title>
        <authorList>
            <person name="Dunlap C."/>
        </authorList>
    </citation>
    <scope>NUCLEOTIDE SEQUENCE [LARGE SCALE GENOMIC DNA]</scope>
    <source>
        <strain evidence="8 9">JCM 15085</strain>
    </source>
</reference>
<accession>A0A3M8CTJ7</accession>
<dbReference type="InterPro" id="IPR044068">
    <property type="entry name" value="CB"/>
</dbReference>
<evidence type="ECO:0000259" key="7">
    <source>
        <dbReference type="PROSITE" id="PS51900"/>
    </source>
</evidence>
<dbReference type="InterPro" id="IPR028259">
    <property type="entry name" value="AP2-like_int_N"/>
</dbReference>
<evidence type="ECO:0000313" key="9">
    <source>
        <dbReference type="Proteomes" id="UP000281915"/>
    </source>
</evidence>
<dbReference type="CDD" id="cd01189">
    <property type="entry name" value="INT_ICEBs1_C_like"/>
    <property type="match status" value="1"/>
</dbReference>
<proteinExistence type="inferred from homology"/>
<dbReference type="RefSeq" id="WP_122913253.1">
    <property type="nucleotide sequence ID" value="NZ_RHHT01000020.1"/>
</dbReference>
<dbReference type="GO" id="GO:0015074">
    <property type="term" value="P:DNA integration"/>
    <property type="evidence" value="ECO:0007669"/>
    <property type="project" value="UniProtKB-KW"/>
</dbReference>
<keyword evidence="3 5" id="KW-0238">DNA-binding</keyword>